<keyword evidence="5 7" id="KW-0687">Ribonucleoprotein</keyword>
<dbReference type="PROSITE" id="PS01169">
    <property type="entry name" value="RIBOSOMAL_L21"/>
    <property type="match status" value="1"/>
</dbReference>
<keyword evidence="3 7" id="KW-0694">RNA-binding</keyword>
<comment type="function">
    <text evidence="7">This protein binds to 23S rRNA in the presence of protein L20.</text>
</comment>
<comment type="caution">
    <text evidence="8">The sequence shown here is derived from an EMBL/GenBank/DDBJ whole genome shotgun (WGS) entry which is preliminary data.</text>
</comment>
<dbReference type="GO" id="GO:0006412">
    <property type="term" value="P:translation"/>
    <property type="evidence" value="ECO:0007669"/>
    <property type="project" value="InterPro"/>
</dbReference>
<gene>
    <name evidence="8" type="ORF">HKBW3S09_01438</name>
</gene>
<evidence type="ECO:0000256" key="5">
    <source>
        <dbReference type="ARBA" id="ARBA00023274"/>
    </source>
</evidence>
<keyword evidence="2 7" id="KW-0699">rRNA-binding</keyword>
<dbReference type="InterPro" id="IPR036164">
    <property type="entry name" value="bL21-like_sf"/>
</dbReference>
<dbReference type="GO" id="GO:0005840">
    <property type="term" value="C:ribosome"/>
    <property type="evidence" value="ECO:0007669"/>
    <property type="project" value="UniProtKB-KW"/>
</dbReference>
<evidence type="ECO:0000256" key="4">
    <source>
        <dbReference type="ARBA" id="ARBA00022980"/>
    </source>
</evidence>
<organism evidence="8 9">
    <name type="scientific">Candidatus Hakubella thermalkaliphila</name>
    <dbReference type="NCBI Taxonomy" id="2754717"/>
    <lineage>
        <taxon>Bacteria</taxon>
        <taxon>Bacillati</taxon>
        <taxon>Actinomycetota</taxon>
        <taxon>Actinomycetota incertae sedis</taxon>
        <taxon>Candidatus Hakubellales</taxon>
        <taxon>Candidatus Hakubellaceae</taxon>
        <taxon>Candidatus Hakubella</taxon>
    </lineage>
</organism>
<dbReference type="AlphaFoldDB" id="A0A6V8NUL6"/>
<dbReference type="InterPro" id="IPR001787">
    <property type="entry name" value="Ribosomal_bL21"/>
</dbReference>
<protein>
    <recommendedName>
        <fullName evidence="6 7">50S ribosomal protein L21</fullName>
    </recommendedName>
</protein>
<evidence type="ECO:0000256" key="6">
    <source>
        <dbReference type="ARBA" id="ARBA00035483"/>
    </source>
</evidence>
<sequence length="97" mass="10760">MYAIIETGGKQYKVSSGDTIKVDKLAEEAGSPVTLNKVLVVVRDEKDKKNKIGAPYVKGAEVKAEVIGAVKGDKVIVHKQRPRKVYRKTNGHRQHYT</sequence>
<dbReference type="GO" id="GO:0019843">
    <property type="term" value="F:rRNA binding"/>
    <property type="evidence" value="ECO:0007669"/>
    <property type="project" value="UniProtKB-KW"/>
</dbReference>
<dbReference type="InterPro" id="IPR028909">
    <property type="entry name" value="bL21-like"/>
</dbReference>
<reference evidence="8 9" key="1">
    <citation type="journal article" date="2020" name="Front. Microbiol.">
        <title>Single-cell genomics of novel Actinobacteria with the Wood-Ljungdahl pathway discovered in a serpentinizing system.</title>
        <authorList>
            <person name="Merino N."/>
            <person name="Kawai M."/>
            <person name="Boyd E.S."/>
            <person name="Colman D.R."/>
            <person name="McGlynn S.E."/>
            <person name="Nealson K.H."/>
            <person name="Kurokawa K."/>
            <person name="Hongoh Y."/>
        </authorList>
    </citation>
    <scope>NUCLEOTIDE SEQUENCE [LARGE SCALE GENOMIC DNA]</scope>
    <source>
        <strain evidence="8 9">S09_30</strain>
    </source>
</reference>
<comment type="similarity">
    <text evidence="1 7">Belongs to the bacterial ribosomal protein bL21 family.</text>
</comment>
<evidence type="ECO:0000256" key="7">
    <source>
        <dbReference type="RuleBase" id="RU000562"/>
    </source>
</evidence>
<dbReference type="EMBL" id="BLRW01000277">
    <property type="protein sequence ID" value="GFP23972.1"/>
    <property type="molecule type" value="Genomic_DNA"/>
</dbReference>
<accession>A0A6V8NUL6</accession>
<keyword evidence="4 7" id="KW-0689">Ribosomal protein</keyword>
<evidence type="ECO:0000313" key="9">
    <source>
        <dbReference type="Proteomes" id="UP000585609"/>
    </source>
</evidence>
<evidence type="ECO:0000256" key="2">
    <source>
        <dbReference type="ARBA" id="ARBA00022730"/>
    </source>
</evidence>
<dbReference type="GO" id="GO:1990904">
    <property type="term" value="C:ribonucleoprotein complex"/>
    <property type="evidence" value="ECO:0007669"/>
    <property type="project" value="UniProtKB-KW"/>
</dbReference>
<dbReference type="SUPFAM" id="SSF141091">
    <property type="entry name" value="L21p-like"/>
    <property type="match status" value="1"/>
</dbReference>
<dbReference type="GO" id="GO:0005737">
    <property type="term" value="C:cytoplasm"/>
    <property type="evidence" value="ECO:0007669"/>
    <property type="project" value="UniProtKB-ARBA"/>
</dbReference>
<evidence type="ECO:0000256" key="3">
    <source>
        <dbReference type="ARBA" id="ARBA00022884"/>
    </source>
</evidence>
<dbReference type="HAMAP" id="MF_01363">
    <property type="entry name" value="Ribosomal_bL21"/>
    <property type="match status" value="1"/>
</dbReference>
<evidence type="ECO:0000313" key="8">
    <source>
        <dbReference type="EMBL" id="GFP23972.1"/>
    </source>
</evidence>
<dbReference type="PANTHER" id="PTHR21349:SF0">
    <property type="entry name" value="LARGE RIBOSOMAL SUBUNIT PROTEIN BL21M"/>
    <property type="match status" value="1"/>
</dbReference>
<dbReference type="Pfam" id="PF00829">
    <property type="entry name" value="Ribosomal_L21p"/>
    <property type="match status" value="1"/>
</dbReference>
<feature type="non-terminal residue" evidence="8">
    <location>
        <position position="97"/>
    </location>
</feature>
<proteinExistence type="inferred from homology"/>
<name>A0A6V8NUL6_9ACTN</name>
<dbReference type="PANTHER" id="PTHR21349">
    <property type="entry name" value="50S RIBOSOMAL PROTEIN L21"/>
    <property type="match status" value="1"/>
</dbReference>
<evidence type="ECO:0000256" key="1">
    <source>
        <dbReference type="ARBA" id="ARBA00008563"/>
    </source>
</evidence>
<dbReference type="InterPro" id="IPR018258">
    <property type="entry name" value="Ribosomal_bL21_CS"/>
</dbReference>
<dbReference type="NCBIfam" id="TIGR00061">
    <property type="entry name" value="L21"/>
    <property type="match status" value="1"/>
</dbReference>
<dbReference type="Proteomes" id="UP000585609">
    <property type="component" value="Unassembled WGS sequence"/>
</dbReference>
<dbReference type="GO" id="GO:0003735">
    <property type="term" value="F:structural constituent of ribosome"/>
    <property type="evidence" value="ECO:0007669"/>
    <property type="project" value="InterPro"/>
</dbReference>